<dbReference type="RefSeq" id="WP_085256610.1">
    <property type="nucleotide sequence ID" value="NZ_AP022573.1"/>
</dbReference>
<evidence type="ECO:0000313" key="2">
    <source>
        <dbReference type="Proteomes" id="UP000193387"/>
    </source>
</evidence>
<organism evidence="1 2">
    <name type="scientific">Mycobacterium saskatchewanense</name>
    <dbReference type="NCBI Taxonomy" id="220927"/>
    <lineage>
        <taxon>Bacteria</taxon>
        <taxon>Bacillati</taxon>
        <taxon>Actinomycetota</taxon>
        <taxon>Actinomycetes</taxon>
        <taxon>Mycobacteriales</taxon>
        <taxon>Mycobacteriaceae</taxon>
        <taxon>Mycobacterium</taxon>
        <taxon>Mycobacterium simiae complex</taxon>
    </lineage>
</organism>
<accession>A0AAJ3NNW4</accession>
<proteinExistence type="predicted"/>
<name>A0AAJ3NNW4_9MYCO</name>
<protein>
    <submittedName>
        <fullName evidence="1">Uncharacterized protein</fullName>
    </submittedName>
</protein>
<gene>
    <name evidence="1" type="ORF">AWC23_17195</name>
</gene>
<evidence type="ECO:0000313" key="1">
    <source>
        <dbReference type="EMBL" id="ORW70388.1"/>
    </source>
</evidence>
<dbReference type="Proteomes" id="UP000193387">
    <property type="component" value="Unassembled WGS sequence"/>
</dbReference>
<dbReference type="EMBL" id="LQPR01000040">
    <property type="protein sequence ID" value="ORW70388.1"/>
    <property type="molecule type" value="Genomic_DNA"/>
</dbReference>
<reference evidence="1 2" key="1">
    <citation type="submission" date="2016-01" db="EMBL/GenBank/DDBJ databases">
        <title>The new phylogeny of the genus Mycobacterium.</title>
        <authorList>
            <person name="Tarcisio F."/>
            <person name="Conor M."/>
            <person name="Antonella G."/>
            <person name="Elisabetta G."/>
            <person name="Giulia F.S."/>
            <person name="Sara T."/>
            <person name="Anna F."/>
            <person name="Clotilde B."/>
            <person name="Roberto B."/>
            <person name="Veronica D.S."/>
            <person name="Fabio R."/>
            <person name="Monica P."/>
            <person name="Olivier J."/>
            <person name="Enrico T."/>
            <person name="Nicola S."/>
        </authorList>
    </citation>
    <scope>NUCLEOTIDE SEQUENCE [LARGE SCALE GENOMIC DNA]</scope>
    <source>
        <strain evidence="1 2">DSM 44616</strain>
    </source>
</reference>
<keyword evidence="2" id="KW-1185">Reference proteome</keyword>
<dbReference type="AlphaFoldDB" id="A0AAJ3NNW4"/>
<comment type="caution">
    <text evidence="1">The sequence shown here is derived from an EMBL/GenBank/DDBJ whole genome shotgun (WGS) entry which is preliminary data.</text>
</comment>
<sequence length="145" mass="16584">MRTEFFGRTPEEWDELVTAGMELLLEHGTRIYYKQLNDTVAERTGLRPFDLEDVHERSALGHVLGDVNHRTIDDIESVMGKRAMLSALVWLKQGRDQFGTGFYKWAIDNGLLPPNSDDDARLVFAAEQTGLAQGYCRARRRRGRT</sequence>